<dbReference type="NCBIfam" id="NF038083">
    <property type="entry name" value="CU044_5270_fam"/>
    <property type="match status" value="1"/>
</dbReference>
<accession>A0A8J3NVY1</accession>
<keyword evidence="1" id="KW-1133">Transmembrane helix</keyword>
<keyword evidence="3" id="KW-1185">Reference proteome</keyword>
<feature type="transmembrane region" description="Helical" evidence="1">
    <location>
        <begin position="51"/>
        <end position="71"/>
    </location>
</feature>
<keyword evidence="1" id="KW-0472">Membrane</keyword>
<dbReference type="InterPro" id="IPR047789">
    <property type="entry name" value="CU044_5270-like"/>
</dbReference>
<evidence type="ECO:0008006" key="4">
    <source>
        <dbReference type="Google" id="ProtNLM"/>
    </source>
</evidence>
<dbReference type="Proteomes" id="UP000619293">
    <property type="component" value="Unassembled WGS sequence"/>
</dbReference>
<protein>
    <recommendedName>
        <fullName evidence="4">CU044_5270 family protein</fullName>
    </recommendedName>
</protein>
<evidence type="ECO:0000313" key="2">
    <source>
        <dbReference type="EMBL" id="GIF94540.1"/>
    </source>
</evidence>
<gene>
    <name evidence="2" type="ORF">Cch02nite_79840</name>
</gene>
<dbReference type="RefSeq" id="WP_191844472.1">
    <property type="nucleotide sequence ID" value="NZ_BAAALB010000061.1"/>
</dbReference>
<dbReference type="AlphaFoldDB" id="A0A8J3NVY1"/>
<dbReference type="EMBL" id="BONG01000102">
    <property type="protein sequence ID" value="GIF94540.1"/>
    <property type="molecule type" value="Genomic_DNA"/>
</dbReference>
<evidence type="ECO:0000313" key="3">
    <source>
        <dbReference type="Proteomes" id="UP000619293"/>
    </source>
</evidence>
<comment type="caution">
    <text evidence="2">The sequence shown here is derived from an EMBL/GenBank/DDBJ whole genome shotgun (WGS) entry which is preliminary data.</text>
</comment>
<name>A0A8J3NVY1_9ACTN</name>
<organism evidence="2 3">
    <name type="scientific">Catellatospora chokoriensis</name>
    <dbReference type="NCBI Taxonomy" id="310353"/>
    <lineage>
        <taxon>Bacteria</taxon>
        <taxon>Bacillati</taxon>
        <taxon>Actinomycetota</taxon>
        <taxon>Actinomycetes</taxon>
        <taxon>Micromonosporales</taxon>
        <taxon>Micromonosporaceae</taxon>
        <taxon>Catellatospora</taxon>
    </lineage>
</organism>
<evidence type="ECO:0000256" key="1">
    <source>
        <dbReference type="SAM" id="Phobius"/>
    </source>
</evidence>
<sequence>MNEMKLLDELGAALDPAGPPPQDLRRRVLTAAVRPQPFWRRLLGGRARTRVAIVGGLAAVLTAGVLAAQVIPIGGGEPAAQAQAADILAGAAAQARLQPEVPVRGDQFVRVESVATVLGMNEATKQSSTSTITRQVWLSVDGTHDGLIRQRPRSGGGDWTDTALPGCRDGVMTQTKGGVTGTQACTPTPAYVAGLPTDPDAMLAYLYRGVDEHPNKNPRDQQAFSAAVDLVDEAYLAPASLAAVFGAVARIPGVSVVGEVTDEAGREGVAVALREVQGTRTELIFDRGSHAYLGTRTVALHDGEGLTAGQVLYSSAVRTVRIVDRVGA</sequence>
<keyword evidence="1" id="KW-0812">Transmembrane</keyword>
<proteinExistence type="predicted"/>
<reference evidence="2 3" key="1">
    <citation type="submission" date="2021-01" db="EMBL/GenBank/DDBJ databases">
        <title>Whole genome shotgun sequence of Catellatospora chokoriensis NBRC 107358.</title>
        <authorList>
            <person name="Komaki H."/>
            <person name="Tamura T."/>
        </authorList>
    </citation>
    <scope>NUCLEOTIDE SEQUENCE [LARGE SCALE GENOMIC DNA]</scope>
    <source>
        <strain evidence="2 3">NBRC 107358</strain>
    </source>
</reference>